<feature type="region of interest" description="Disordered" evidence="1">
    <location>
        <begin position="30"/>
        <end position="58"/>
    </location>
</feature>
<evidence type="ECO:0000256" key="1">
    <source>
        <dbReference type="SAM" id="MobiDB-lite"/>
    </source>
</evidence>
<evidence type="ECO:0000313" key="2">
    <source>
        <dbReference type="EMBL" id="BBH10205.1"/>
    </source>
</evidence>
<protein>
    <submittedName>
        <fullName evidence="2">Uncharacterized protein</fullName>
    </submittedName>
</protein>
<organism evidence="2">
    <name type="scientific">Prunus dulcis</name>
    <name type="common">Almond</name>
    <name type="synonym">Amygdalus dulcis</name>
    <dbReference type="NCBI Taxonomy" id="3755"/>
    <lineage>
        <taxon>Eukaryota</taxon>
        <taxon>Viridiplantae</taxon>
        <taxon>Streptophyta</taxon>
        <taxon>Embryophyta</taxon>
        <taxon>Tracheophyta</taxon>
        <taxon>Spermatophyta</taxon>
        <taxon>Magnoliopsida</taxon>
        <taxon>eudicotyledons</taxon>
        <taxon>Gunneridae</taxon>
        <taxon>Pentapetalae</taxon>
        <taxon>rosids</taxon>
        <taxon>fabids</taxon>
        <taxon>Rosales</taxon>
        <taxon>Rosaceae</taxon>
        <taxon>Amygdaloideae</taxon>
        <taxon>Amygdaleae</taxon>
        <taxon>Prunus</taxon>
    </lineage>
</organism>
<reference evidence="2" key="1">
    <citation type="journal article" date="2019" name="Science">
        <title>Mutation of a bHLH transcription factor allowed almond domestication.</title>
        <authorList>
            <person name="Sanchez-Perez R."/>
            <person name="Pavan S."/>
            <person name="Mazzeo R."/>
            <person name="Moldovan C."/>
            <person name="Aiese Cigliano R."/>
            <person name="Del Cueto J."/>
            <person name="Ricciardi F."/>
            <person name="Lotti C."/>
            <person name="Ricciardi L."/>
            <person name="Dicenta F."/>
            <person name="Lopez-Marques R.L."/>
            <person name="Lindberg Moller B."/>
        </authorList>
    </citation>
    <scope>NUCLEOTIDE SEQUENCE</scope>
</reference>
<name>A0A4Y1S233_PRUDU</name>
<gene>
    <name evidence="2" type="ORF">Prudu_022929</name>
</gene>
<dbReference type="AlphaFoldDB" id="A0A4Y1S233"/>
<accession>A0A4Y1S233</accession>
<proteinExistence type="predicted"/>
<feature type="compositionally biased region" description="Basic residues" evidence="1">
    <location>
        <begin position="30"/>
        <end position="45"/>
    </location>
</feature>
<sequence>MWHTGWRGLDEGIALQWLVACQPHPKQLNHKKTLSAGHQKRHRKATCSASDDTKKRNSDAGARVSDYVVSEFVHVDFENGATTTYRSSKISTSFNFNQLVLTRKFIALESHILKVIHLQWFPLASNPVGSISSSQVLQYERSARFVDNGCKYEEYQSYMKIDGGKSDKITGKDERRKSNWFSLISTQGYELSCLGKADEVCSKRKNILDHSYGSFKGLIEDGRDSNEKIQDNA</sequence>
<dbReference type="EMBL" id="AP019304">
    <property type="protein sequence ID" value="BBH10205.1"/>
    <property type="molecule type" value="Genomic_DNA"/>
</dbReference>